<evidence type="ECO:0000313" key="4">
    <source>
        <dbReference type="Proteomes" id="UP000770015"/>
    </source>
</evidence>
<evidence type="ECO:0000256" key="1">
    <source>
        <dbReference type="SAM" id="MobiDB-lite"/>
    </source>
</evidence>
<proteinExistence type="predicted"/>
<dbReference type="AlphaFoldDB" id="A0A9P8V2V3"/>
<dbReference type="EMBL" id="JAGSXJ010000034">
    <property type="protein sequence ID" value="KAH6668138.1"/>
    <property type="molecule type" value="Genomic_DNA"/>
</dbReference>
<gene>
    <name evidence="3" type="ORF">F5X68DRAFT_236774</name>
</gene>
<evidence type="ECO:0000259" key="2">
    <source>
        <dbReference type="Pfam" id="PF20150"/>
    </source>
</evidence>
<organism evidence="3 4">
    <name type="scientific">Plectosphaerella plurivora</name>
    <dbReference type="NCBI Taxonomy" id="936078"/>
    <lineage>
        <taxon>Eukaryota</taxon>
        <taxon>Fungi</taxon>
        <taxon>Dikarya</taxon>
        <taxon>Ascomycota</taxon>
        <taxon>Pezizomycotina</taxon>
        <taxon>Sordariomycetes</taxon>
        <taxon>Hypocreomycetidae</taxon>
        <taxon>Glomerellales</taxon>
        <taxon>Plectosphaerellaceae</taxon>
        <taxon>Plectosphaerella</taxon>
    </lineage>
</organism>
<feature type="region of interest" description="Disordered" evidence="1">
    <location>
        <begin position="1"/>
        <end position="24"/>
    </location>
</feature>
<name>A0A9P8V2V3_9PEZI</name>
<dbReference type="OrthoDB" id="4845882at2759"/>
<comment type="caution">
    <text evidence="3">The sequence shown here is derived from an EMBL/GenBank/DDBJ whole genome shotgun (WGS) entry which is preliminary data.</text>
</comment>
<dbReference type="Pfam" id="PF20150">
    <property type="entry name" value="2EXR"/>
    <property type="match status" value="1"/>
</dbReference>
<dbReference type="InterPro" id="IPR045518">
    <property type="entry name" value="2EXR"/>
</dbReference>
<sequence>MKDMHTSSGPKAKQAKLTSRTPDQVVKPFRKTTGFADLPPEIHLMIWEMAIDLPPSVVTIGATLKHNYGQRDADRQIDIKNPDTNKFNRWQWAQKMAEEFLYAQKAVLKTFGTRQECRNPLNTVRRNKDIALYLFKSSIYQNYSWHTKMNIKHNRKYMGPGVEHVGILWDRTKTNAFWCYEASHCLDNVKLCPSELYHFLDHFDSVKHVYIHVIIKTSDTHCRSKAGLVYKMGKLIEGQKTKRPDLLRFEDSDRIWIEVDRPIAKRFLKDSIVSLFDIISNVRGRILRRYTKTDNSFKVMDQIKFHVLVASYFKDVVERP</sequence>
<keyword evidence="4" id="KW-1185">Reference proteome</keyword>
<reference evidence="3" key="1">
    <citation type="journal article" date="2021" name="Nat. Commun.">
        <title>Genetic determinants of endophytism in the Arabidopsis root mycobiome.</title>
        <authorList>
            <person name="Mesny F."/>
            <person name="Miyauchi S."/>
            <person name="Thiergart T."/>
            <person name="Pickel B."/>
            <person name="Atanasova L."/>
            <person name="Karlsson M."/>
            <person name="Huettel B."/>
            <person name="Barry K.W."/>
            <person name="Haridas S."/>
            <person name="Chen C."/>
            <person name="Bauer D."/>
            <person name="Andreopoulos W."/>
            <person name="Pangilinan J."/>
            <person name="LaButti K."/>
            <person name="Riley R."/>
            <person name="Lipzen A."/>
            <person name="Clum A."/>
            <person name="Drula E."/>
            <person name="Henrissat B."/>
            <person name="Kohler A."/>
            <person name="Grigoriev I.V."/>
            <person name="Martin F.M."/>
            <person name="Hacquard S."/>
        </authorList>
    </citation>
    <scope>NUCLEOTIDE SEQUENCE</scope>
    <source>
        <strain evidence="3">MPI-SDFR-AT-0117</strain>
    </source>
</reference>
<dbReference type="Proteomes" id="UP000770015">
    <property type="component" value="Unassembled WGS sequence"/>
</dbReference>
<evidence type="ECO:0000313" key="3">
    <source>
        <dbReference type="EMBL" id="KAH6668138.1"/>
    </source>
</evidence>
<feature type="domain" description="2EXR" evidence="2">
    <location>
        <begin position="35"/>
        <end position="84"/>
    </location>
</feature>
<accession>A0A9P8V2V3</accession>
<protein>
    <recommendedName>
        <fullName evidence="2">2EXR domain-containing protein</fullName>
    </recommendedName>
</protein>